<proteinExistence type="predicted"/>
<keyword evidence="2" id="KW-1185">Reference proteome</keyword>
<evidence type="ECO:0000313" key="2">
    <source>
        <dbReference type="Proteomes" id="UP000694422"/>
    </source>
</evidence>
<name>A0A8C9PX08_SPEDA</name>
<evidence type="ECO:0000313" key="1">
    <source>
        <dbReference type="Ensembl" id="ENSSDAP00000016780.1"/>
    </source>
</evidence>
<dbReference type="Proteomes" id="UP000694422">
    <property type="component" value="Unplaced"/>
</dbReference>
<protein>
    <recommendedName>
        <fullName evidence="3">PTB-containing, cubilin and LRP1-interacting protein</fullName>
    </recommendedName>
</protein>
<reference evidence="1" key="2">
    <citation type="submission" date="2025-09" db="UniProtKB">
        <authorList>
            <consortium name="Ensembl"/>
        </authorList>
    </citation>
    <scope>IDENTIFICATION</scope>
</reference>
<reference evidence="1" key="1">
    <citation type="submission" date="2025-08" db="UniProtKB">
        <authorList>
            <consortium name="Ensembl"/>
        </authorList>
    </citation>
    <scope>IDENTIFICATION</scope>
</reference>
<organism evidence="1 2">
    <name type="scientific">Spermophilus dauricus</name>
    <name type="common">Daurian ground squirrel</name>
    <dbReference type="NCBI Taxonomy" id="99837"/>
    <lineage>
        <taxon>Eukaryota</taxon>
        <taxon>Metazoa</taxon>
        <taxon>Chordata</taxon>
        <taxon>Craniata</taxon>
        <taxon>Vertebrata</taxon>
        <taxon>Euteleostomi</taxon>
        <taxon>Mammalia</taxon>
        <taxon>Eutheria</taxon>
        <taxon>Euarchontoglires</taxon>
        <taxon>Glires</taxon>
        <taxon>Rodentia</taxon>
        <taxon>Sciuromorpha</taxon>
        <taxon>Sciuridae</taxon>
        <taxon>Xerinae</taxon>
        <taxon>Marmotini</taxon>
        <taxon>Spermophilus</taxon>
    </lineage>
</organism>
<dbReference type="Ensembl" id="ENSSDAT00000019070.1">
    <property type="protein sequence ID" value="ENSSDAP00000016780.1"/>
    <property type="gene ID" value="ENSSDAG00000015201.1"/>
</dbReference>
<evidence type="ECO:0008006" key="3">
    <source>
        <dbReference type="Google" id="ProtNLM"/>
    </source>
</evidence>
<accession>A0A8C9PX08</accession>
<dbReference type="AlphaFoldDB" id="A0A8C9PX08"/>
<sequence>MLKSKLNVLTLKKEPLPAVIFHEPEAIELCTTTPLMKARTHSGCKVWASYHKE</sequence>